<evidence type="ECO:0000256" key="3">
    <source>
        <dbReference type="ARBA" id="ARBA00022692"/>
    </source>
</evidence>
<evidence type="ECO:0008006" key="9">
    <source>
        <dbReference type="Google" id="ProtNLM"/>
    </source>
</evidence>
<evidence type="ECO:0000256" key="5">
    <source>
        <dbReference type="ARBA" id="ARBA00023136"/>
    </source>
</evidence>
<evidence type="ECO:0000313" key="7">
    <source>
        <dbReference type="EMBL" id="KAG7087806.1"/>
    </source>
</evidence>
<feature type="transmembrane region" description="Helical" evidence="6">
    <location>
        <begin position="209"/>
        <end position="233"/>
    </location>
</feature>
<dbReference type="GO" id="GO:0016020">
    <property type="term" value="C:membrane"/>
    <property type="evidence" value="ECO:0007669"/>
    <property type="project" value="UniProtKB-SubCell"/>
</dbReference>
<feature type="transmembrane region" description="Helical" evidence="6">
    <location>
        <begin position="153"/>
        <end position="170"/>
    </location>
</feature>
<name>A0A9P7RQ92_9AGAR</name>
<dbReference type="OrthoDB" id="3900342at2759"/>
<proteinExistence type="predicted"/>
<comment type="caution">
    <text evidence="7">The sequence shown here is derived from an EMBL/GenBank/DDBJ whole genome shotgun (WGS) entry which is preliminary data.</text>
</comment>
<feature type="transmembrane region" description="Helical" evidence="6">
    <location>
        <begin position="59"/>
        <end position="83"/>
    </location>
</feature>
<keyword evidence="2" id="KW-0813">Transport</keyword>
<dbReference type="GO" id="GO:0006865">
    <property type="term" value="P:amino acid transport"/>
    <property type="evidence" value="ECO:0007669"/>
    <property type="project" value="InterPro"/>
</dbReference>
<dbReference type="AlphaFoldDB" id="A0A9P7RQ92"/>
<gene>
    <name evidence="7" type="ORF">E1B28_013747</name>
</gene>
<dbReference type="InterPro" id="IPR002293">
    <property type="entry name" value="AA/rel_permease1"/>
</dbReference>
<sequence>MNEIDRRADDGLQKLGYQQEMKRSRGLWHTLFMSLAIMAVPWALTTPIATSLEGGGPVVMLWGFVLVSCISLTVALSLAEICAKYPTSGGAYYWSYRLATPKHRLLLSWINGWATLVGYWIGNLSVTFGTAQLLVAGINIYHPEWVATQWQTYLISVGITFFCTSVGIFFNDVLPTLEILSAYWTLLGVTVLLICLSVKAAAGRHSASFALGFFDASASGWIPGWSFFVGLLPVRPSRIHFDLFANCLSSGWLLFYVDLHNLHHGRRDSQSDRRPATSHHLANSRRIGNWCSLHSAHPFYAT</sequence>
<dbReference type="RefSeq" id="XP_043004277.1">
    <property type="nucleotide sequence ID" value="XM_043158922.1"/>
</dbReference>
<protein>
    <recommendedName>
        <fullName evidence="9">Amino acid permease</fullName>
    </recommendedName>
</protein>
<dbReference type="Gene3D" id="1.20.1740.10">
    <property type="entry name" value="Amino acid/polyamine transporter I"/>
    <property type="match status" value="1"/>
</dbReference>
<comment type="subcellular location">
    <subcellularLocation>
        <location evidence="1">Membrane</location>
        <topology evidence="1">Multi-pass membrane protein</topology>
    </subcellularLocation>
</comment>
<dbReference type="PANTHER" id="PTHR45649">
    <property type="entry name" value="AMINO-ACID PERMEASE BAT1"/>
    <property type="match status" value="1"/>
</dbReference>
<dbReference type="PANTHER" id="PTHR45649:SF28">
    <property type="entry name" value="TRANSPORTER, PUTATIVE (EUROFUNG)-RELATED"/>
    <property type="match status" value="1"/>
</dbReference>
<evidence type="ECO:0000256" key="1">
    <source>
        <dbReference type="ARBA" id="ARBA00004141"/>
    </source>
</evidence>
<keyword evidence="5 6" id="KW-0472">Membrane</keyword>
<feature type="transmembrane region" description="Helical" evidence="6">
    <location>
        <begin position="26"/>
        <end position="44"/>
    </location>
</feature>
<dbReference type="KEGG" id="more:E1B28_013747"/>
<evidence type="ECO:0000256" key="2">
    <source>
        <dbReference type="ARBA" id="ARBA00022448"/>
    </source>
</evidence>
<evidence type="ECO:0000256" key="6">
    <source>
        <dbReference type="SAM" id="Phobius"/>
    </source>
</evidence>
<keyword evidence="3 6" id="KW-0812">Transmembrane</keyword>
<accession>A0A9P7RQ92</accession>
<dbReference type="Proteomes" id="UP001049176">
    <property type="component" value="Chromosome 9"/>
</dbReference>
<evidence type="ECO:0000256" key="4">
    <source>
        <dbReference type="ARBA" id="ARBA00022989"/>
    </source>
</evidence>
<reference evidence="7" key="1">
    <citation type="journal article" date="2021" name="Genome Biol. Evol.">
        <title>The assembled and annotated genome of the fairy-ring fungus Marasmius oreades.</title>
        <authorList>
            <person name="Hiltunen M."/>
            <person name="Ament-Velasquez S.L."/>
            <person name="Johannesson H."/>
        </authorList>
    </citation>
    <scope>NUCLEOTIDE SEQUENCE</scope>
    <source>
        <strain evidence="7">03SP1</strain>
    </source>
</reference>
<organism evidence="7 8">
    <name type="scientific">Marasmius oreades</name>
    <name type="common">fairy-ring Marasmius</name>
    <dbReference type="NCBI Taxonomy" id="181124"/>
    <lineage>
        <taxon>Eukaryota</taxon>
        <taxon>Fungi</taxon>
        <taxon>Dikarya</taxon>
        <taxon>Basidiomycota</taxon>
        <taxon>Agaricomycotina</taxon>
        <taxon>Agaricomycetes</taxon>
        <taxon>Agaricomycetidae</taxon>
        <taxon>Agaricales</taxon>
        <taxon>Marasmiineae</taxon>
        <taxon>Marasmiaceae</taxon>
        <taxon>Marasmius</taxon>
    </lineage>
</organism>
<evidence type="ECO:0000313" key="8">
    <source>
        <dbReference type="Proteomes" id="UP001049176"/>
    </source>
</evidence>
<dbReference type="EMBL" id="CM032189">
    <property type="protein sequence ID" value="KAG7087806.1"/>
    <property type="molecule type" value="Genomic_DNA"/>
</dbReference>
<dbReference type="Pfam" id="PF13520">
    <property type="entry name" value="AA_permease_2"/>
    <property type="match status" value="1"/>
</dbReference>
<dbReference type="GO" id="GO:0022857">
    <property type="term" value="F:transmembrane transporter activity"/>
    <property type="evidence" value="ECO:0007669"/>
    <property type="project" value="InterPro"/>
</dbReference>
<dbReference type="PROSITE" id="PS00218">
    <property type="entry name" value="AMINO_ACID_PERMEASE_1"/>
    <property type="match status" value="1"/>
</dbReference>
<dbReference type="InterPro" id="IPR004840">
    <property type="entry name" value="Amino_acid_permease_CS"/>
</dbReference>
<keyword evidence="8" id="KW-1185">Reference proteome</keyword>
<keyword evidence="4 6" id="KW-1133">Transmembrane helix</keyword>
<dbReference type="GeneID" id="66082822"/>
<feature type="transmembrane region" description="Helical" evidence="6">
    <location>
        <begin position="182"/>
        <end position="202"/>
    </location>
</feature>